<dbReference type="Proteomes" id="UP001143910">
    <property type="component" value="Unassembled WGS sequence"/>
</dbReference>
<gene>
    <name evidence="1" type="ORF">NQ176_g6500</name>
</gene>
<accession>A0ACC1N438</accession>
<comment type="caution">
    <text evidence="1">The sequence shown here is derived from an EMBL/GenBank/DDBJ whole genome shotgun (WGS) entry which is preliminary data.</text>
</comment>
<organism evidence="1 2">
    <name type="scientific">Zarea fungicola</name>
    <dbReference type="NCBI Taxonomy" id="93591"/>
    <lineage>
        <taxon>Eukaryota</taxon>
        <taxon>Fungi</taxon>
        <taxon>Dikarya</taxon>
        <taxon>Ascomycota</taxon>
        <taxon>Pezizomycotina</taxon>
        <taxon>Sordariomycetes</taxon>
        <taxon>Hypocreomycetidae</taxon>
        <taxon>Hypocreales</taxon>
        <taxon>Cordycipitaceae</taxon>
        <taxon>Zarea</taxon>
    </lineage>
</organism>
<name>A0ACC1N438_9HYPO</name>
<keyword evidence="2" id="KW-1185">Reference proteome</keyword>
<evidence type="ECO:0000313" key="1">
    <source>
        <dbReference type="EMBL" id="KAJ2973621.1"/>
    </source>
</evidence>
<sequence>MAIDADIEAAISSLREAASRSDEARSATLDALRSLQLQIERPPDVWDRFVFMNLELTAARIGQDLGIYETLANSKQAVTVADFAAKSGASTLLIRKLAPGKREMCS</sequence>
<dbReference type="EMBL" id="JANJQO010000946">
    <property type="protein sequence ID" value="KAJ2973621.1"/>
    <property type="molecule type" value="Genomic_DNA"/>
</dbReference>
<proteinExistence type="predicted"/>
<protein>
    <submittedName>
        <fullName evidence="1">Uncharacterized protein</fullName>
    </submittedName>
</protein>
<reference evidence="1" key="1">
    <citation type="submission" date="2022-08" db="EMBL/GenBank/DDBJ databases">
        <title>Genome Sequence of Lecanicillium fungicola.</title>
        <authorList>
            <person name="Buettner E."/>
        </authorList>
    </citation>
    <scope>NUCLEOTIDE SEQUENCE</scope>
    <source>
        <strain evidence="1">Babe33</strain>
    </source>
</reference>
<evidence type="ECO:0000313" key="2">
    <source>
        <dbReference type="Proteomes" id="UP001143910"/>
    </source>
</evidence>